<keyword evidence="1" id="KW-0812">Transmembrane</keyword>
<dbReference type="AlphaFoldDB" id="A0A2I2KK42"/>
<dbReference type="EMBL" id="FZMO01000026">
    <property type="protein sequence ID" value="SNQ46014.1"/>
    <property type="molecule type" value="Genomic_DNA"/>
</dbReference>
<sequence length="181" mass="19256">MTRDDTDDADGPDGREAETPYQRLTRNWAELLQEIRVAQTGVQILFGFLLTLPFSARFGVVEPYQRAIFIGVLLLTALASALLIGPVAFHRIVFRHHARAELVRTANALALGGLAVLGLAIIGVVLLVVSVLTGVLTTVLIASGTAATFVVVWGVLPGLALRRSGPREGGHPADRDSTAGR</sequence>
<feature type="transmembrane region" description="Helical" evidence="1">
    <location>
        <begin position="42"/>
        <end position="61"/>
    </location>
</feature>
<dbReference type="Pfam" id="PF19853">
    <property type="entry name" value="DUF6328"/>
    <property type="match status" value="1"/>
</dbReference>
<dbReference type="Proteomes" id="UP000234331">
    <property type="component" value="Unassembled WGS sequence"/>
</dbReference>
<dbReference type="OrthoDB" id="3625784at2"/>
<reference evidence="2 3" key="1">
    <citation type="submission" date="2017-06" db="EMBL/GenBank/DDBJ databases">
        <authorList>
            <person name="Kim H.J."/>
            <person name="Triplett B.A."/>
        </authorList>
    </citation>
    <scope>NUCLEOTIDE SEQUENCE [LARGE SCALE GENOMIC DNA]</scope>
    <source>
        <strain evidence="2">FRACA_ARgP5</strain>
    </source>
</reference>
<evidence type="ECO:0000313" key="3">
    <source>
        <dbReference type="Proteomes" id="UP000234331"/>
    </source>
</evidence>
<organism evidence="2 3">
    <name type="scientific">Frankia canadensis</name>
    <dbReference type="NCBI Taxonomy" id="1836972"/>
    <lineage>
        <taxon>Bacteria</taxon>
        <taxon>Bacillati</taxon>
        <taxon>Actinomycetota</taxon>
        <taxon>Actinomycetes</taxon>
        <taxon>Frankiales</taxon>
        <taxon>Frankiaceae</taxon>
        <taxon>Frankia</taxon>
    </lineage>
</organism>
<protein>
    <recommendedName>
        <fullName evidence="4">Sodium:proton antiporter</fullName>
    </recommendedName>
</protein>
<dbReference type="InterPro" id="IPR046291">
    <property type="entry name" value="DUF6328"/>
</dbReference>
<evidence type="ECO:0008006" key="4">
    <source>
        <dbReference type="Google" id="ProtNLM"/>
    </source>
</evidence>
<feature type="transmembrane region" description="Helical" evidence="1">
    <location>
        <begin position="139"/>
        <end position="161"/>
    </location>
</feature>
<evidence type="ECO:0000256" key="1">
    <source>
        <dbReference type="SAM" id="Phobius"/>
    </source>
</evidence>
<proteinExistence type="predicted"/>
<accession>A0A2I2KK42</accession>
<feature type="transmembrane region" description="Helical" evidence="1">
    <location>
        <begin position="109"/>
        <end position="133"/>
    </location>
</feature>
<dbReference type="RefSeq" id="WP_101830110.1">
    <property type="nucleotide sequence ID" value="NZ_FZMO01000026.1"/>
</dbReference>
<keyword evidence="1" id="KW-0472">Membrane</keyword>
<keyword evidence="1" id="KW-1133">Transmembrane helix</keyword>
<keyword evidence="3" id="KW-1185">Reference proteome</keyword>
<evidence type="ECO:0000313" key="2">
    <source>
        <dbReference type="EMBL" id="SNQ46014.1"/>
    </source>
</evidence>
<name>A0A2I2KK42_9ACTN</name>
<gene>
    <name evidence="2" type="ORF">FRACA_1210007</name>
</gene>
<feature type="transmembrane region" description="Helical" evidence="1">
    <location>
        <begin position="67"/>
        <end position="89"/>
    </location>
</feature>